<dbReference type="InterPro" id="IPR018145">
    <property type="entry name" value="CagE_TrbE_VirB_cntrl_dom"/>
</dbReference>
<gene>
    <name evidence="5" type="ORF">M0638_21090</name>
</gene>
<dbReference type="InterPro" id="IPR051162">
    <property type="entry name" value="T4SS_component"/>
</dbReference>
<keyword evidence="3" id="KW-0067">ATP-binding</keyword>
<dbReference type="PANTHER" id="PTHR30121">
    <property type="entry name" value="UNCHARACTERIZED PROTEIN YJGR-RELATED"/>
    <property type="match status" value="1"/>
</dbReference>
<dbReference type="Pfam" id="PF03135">
    <property type="entry name" value="CagE_TrbE_VirB"/>
    <property type="match status" value="1"/>
</dbReference>
<protein>
    <submittedName>
        <fullName evidence="5">DUF87 domain-containing protein</fullName>
    </submittedName>
</protein>
<dbReference type="Gene3D" id="3.40.50.300">
    <property type="entry name" value="P-loop containing nucleotide triphosphate hydrolases"/>
    <property type="match status" value="2"/>
</dbReference>
<evidence type="ECO:0000256" key="3">
    <source>
        <dbReference type="ARBA" id="ARBA00022840"/>
    </source>
</evidence>
<proteinExistence type="inferred from homology"/>
<keyword evidence="6" id="KW-1185">Reference proteome</keyword>
<sequence length="805" mass="87029">MRNPFLSASGWSERGAEDYVPFVGHVHDDAVLRTDGSVMGMLRLVGAPFALEDHARRNSRHRFRNAVLRNIADDTLTVVETMVRHDGVAPLPAGAYRSSFAADLENAYRREVLAGRERVNEWFVSVIVTPRAPVTRGLNALRSRLGRKKEAAATTASDELIRTLDDRMLVLSKAYAEMGPVRLGVREAGGVMFSEIAEALRLFLTARFLPVPMVSGSLGGSIYTDRVICGRRGFEVRTPGRPSFGTLIGFKEYPDRTRPGMLNDLLSADCRVVLTNSFRFHSRAAATGSLARKQAQMANAGDRALSQMDALHDAMDDVASNQATMGSHHVSVALHCDSLPELERRTGEVRAALTNAGASVAVEDLGTEAAYWAQLPGNAAWRTRPGDISSRNFVGFSSLDGYPRGGPSPEWGAPLLRLLTSANTGFDLSLHVGGLPHMAIFGPSGSGKTVFLGMLVAALERVTGPGGTVVVFDKDNANEILVRAMGGRYLTLRAGEDSGLAPMRALPNTPDARVWLLRFVVGLIRADDGPQPDAIELRRLSKAIAFQMRMPPAARSIAGLCAWLVGEGAGSAGKRLERWGRDGDLGWAFDGEADAFDPDAGLVGVDFSALMEDETVRGPAASYLLHRVRSVIDGRRFVLAADEFWAYLPDERFAKAFEDFALTLRKGNGALVIATQQPQQVLRHPIGATLVSNMPTKVLFPNQSASRSAYCDVGDGSESLHCTPGEYRAVTEDMATGARSMLVKRDAGSVVCRVELPPAMAPHLAVLSGKVGTVRLLRKIRRELGTDEPSALLSEFHRRLPEAAT</sequence>
<dbReference type="EMBL" id="JALPRX010000099">
    <property type="protein sequence ID" value="MCK8786873.1"/>
    <property type="molecule type" value="Genomic_DNA"/>
</dbReference>
<accession>A0A9X1YB62</accession>
<evidence type="ECO:0000259" key="4">
    <source>
        <dbReference type="SMART" id="SM00382"/>
    </source>
</evidence>
<reference evidence="5" key="1">
    <citation type="submission" date="2022-04" db="EMBL/GenBank/DDBJ databases">
        <title>Roseomonas acroporae sp. nov., isolated from coral Acropora digitifera.</title>
        <authorList>
            <person name="Sun H."/>
        </authorList>
    </citation>
    <scope>NUCLEOTIDE SEQUENCE</scope>
    <source>
        <strain evidence="5">NAR14</strain>
    </source>
</reference>
<evidence type="ECO:0000256" key="2">
    <source>
        <dbReference type="ARBA" id="ARBA00022741"/>
    </source>
</evidence>
<comment type="similarity">
    <text evidence="1">Belongs to the TrbE/VirB4 family.</text>
</comment>
<dbReference type="Pfam" id="PF01935">
    <property type="entry name" value="DUF87"/>
    <property type="match status" value="1"/>
</dbReference>
<dbReference type="AlphaFoldDB" id="A0A9X1YB62"/>
<dbReference type="SUPFAM" id="SSF52540">
    <property type="entry name" value="P-loop containing nucleoside triphosphate hydrolases"/>
    <property type="match status" value="1"/>
</dbReference>
<evidence type="ECO:0000313" key="5">
    <source>
        <dbReference type="EMBL" id="MCK8786873.1"/>
    </source>
</evidence>
<dbReference type="PANTHER" id="PTHR30121:SF12">
    <property type="entry name" value="TYPE IV SECRETION SYSTEM PROTEIN CAGE"/>
    <property type="match status" value="1"/>
</dbReference>
<dbReference type="GO" id="GO:0005524">
    <property type="term" value="F:ATP binding"/>
    <property type="evidence" value="ECO:0007669"/>
    <property type="project" value="UniProtKB-KW"/>
</dbReference>
<evidence type="ECO:0000313" key="6">
    <source>
        <dbReference type="Proteomes" id="UP001139516"/>
    </source>
</evidence>
<dbReference type="Proteomes" id="UP001139516">
    <property type="component" value="Unassembled WGS sequence"/>
</dbReference>
<comment type="caution">
    <text evidence="5">The sequence shown here is derived from an EMBL/GenBank/DDBJ whole genome shotgun (WGS) entry which is preliminary data.</text>
</comment>
<dbReference type="InterPro" id="IPR003593">
    <property type="entry name" value="AAA+_ATPase"/>
</dbReference>
<keyword evidence="2" id="KW-0547">Nucleotide-binding</keyword>
<organism evidence="5 6">
    <name type="scientific">Roseomonas acroporae</name>
    <dbReference type="NCBI Taxonomy" id="2937791"/>
    <lineage>
        <taxon>Bacteria</taxon>
        <taxon>Pseudomonadati</taxon>
        <taxon>Pseudomonadota</taxon>
        <taxon>Alphaproteobacteria</taxon>
        <taxon>Acetobacterales</taxon>
        <taxon>Roseomonadaceae</taxon>
        <taxon>Roseomonas</taxon>
    </lineage>
</organism>
<name>A0A9X1YB62_9PROT</name>
<dbReference type="RefSeq" id="WP_230453410.1">
    <property type="nucleotide sequence ID" value="NZ_JALPRX010000099.1"/>
</dbReference>
<feature type="domain" description="AAA+ ATPase" evidence="4">
    <location>
        <begin position="434"/>
        <end position="705"/>
    </location>
</feature>
<dbReference type="InterPro" id="IPR027417">
    <property type="entry name" value="P-loop_NTPase"/>
</dbReference>
<evidence type="ECO:0000256" key="1">
    <source>
        <dbReference type="ARBA" id="ARBA00006512"/>
    </source>
</evidence>
<dbReference type="SMART" id="SM00382">
    <property type="entry name" value="AAA"/>
    <property type="match status" value="1"/>
</dbReference>
<dbReference type="InterPro" id="IPR002789">
    <property type="entry name" value="HerA_central"/>
</dbReference>